<protein>
    <submittedName>
        <fullName evidence="2">Uncharacterized protein</fullName>
    </submittedName>
</protein>
<keyword evidence="1" id="KW-1133">Transmembrane helix</keyword>
<dbReference type="Proteomes" id="UP000275078">
    <property type="component" value="Unassembled WGS sequence"/>
</dbReference>
<evidence type="ECO:0000313" key="2">
    <source>
        <dbReference type="EMBL" id="RPA86206.1"/>
    </source>
</evidence>
<reference evidence="2 3" key="1">
    <citation type="journal article" date="2018" name="Nat. Ecol. Evol.">
        <title>Pezizomycetes genomes reveal the molecular basis of ectomycorrhizal truffle lifestyle.</title>
        <authorList>
            <person name="Murat C."/>
            <person name="Payen T."/>
            <person name="Noel B."/>
            <person name="Kuo A."/>
            <person name="Morin E."/>
            <person name="Chen J."/>
            <person name="Kohler A."/>
            <person name="Krizsan K."/>
            <person name="Balestrini R."/>
            <person name="Da Silva C."/>
            <person name="Montanini B."/>
            <person name="Hainaut M."/>
            <person name="Levati E."/>
            <person name="Barry K.W."/>
            <person name="Belfiori B."/>
            <person name="Cichocki N."/>
            <person name="Clum A."/>
            <person name="Dockter R.B."/>
            <person name="Fauchery L."/>
            <person name="Guy J."/>
            <person name="Iotti M."/>
            <person name="Le Tacon F."/>
            <person name="Lindquist E.A."/>
            <person name="Lipzen A."/>
            <person name="Malagnac F."/>
            <person name="Mello A."/>
            <person name="Molinier V."/>
            <person name="Miyauchi S."/>
            <person name="Poulain J."/>
            <person name="Riccioni C."/>
            <person name="Rubini A."/>
            <person name="Sitrit Y."/>
            <person name="Splivallo R."/>
            <person name="Traeger S."/>
            <person name="Wang M."/>
            <person name="Zifcakova L."/>
            <person name="Wipf D."/>
            <person name="Zambonelli A."/>
            <person name="Paolocci F."/>
            <person name="Nowrousian M."/>
            <person name="Ottonello S."/>
            <person name="Baldrian P."/>
            <person name="Spatafora J.W."/>
            <person name="Henrissat B."/>
            <person name="Nagy L.G."/>
            <person name="Aury J.M."/>
            <person name="Wincker P."/>
            <person name="Grigoriev I.V."/>
            <person name="Bonfante P."/>
            <person name="Martin F.M."/>
        </authorList>
    </citation>
    <scope>NUCLEOTIDE SEQUENCE [LARGE SCALE GENOMIC DNA]</scope>
    <source>
        <strain evidence="2 3">RN42</strain>
    </source>
</reference>
<sequence length="64" mass="7175">MHHVGGEHGDGTAEYRYVSALFSFPVLSPCLCLKFQMFLFLVIGYNAVPGLNEFNTTYRDLACL</sequence>
<organism evidence="2 3">
    <name type="scientific">Ascobolus immersus RN42</name>
    <dbReference type="NCBI Taxonomy" id="1160509"/>
    <lineage>
        <taxon>Eukaryota</taxon>
        <taxon>Fungi</taxon>
        <taxon>Dikarya</taxon>
        <taxon>Ascomycota</taxon>
        <taxon>Pezizomycotina</taxon>
        <taxon>Pezizomycetes</taxon>
        <taxon>Pezizales</taxon>
        <taxon>Ascobolaceae</taxon>
        <taxon>Ascobolus</taxon>
    </lineage>
</organism>
<feature type="transmembrane region" description="Helical" evidence="1">
    <location>
        <begin position="20"/>
        <end position="43"/>
    </location>
</feature>
<accession>A0A3N4IKM7</accession>
<name>A0A3N4IKM7_ASCIM</name>
<evidence type="ECO:0000313" key="3">
    <source>
        <dbReference type="Proteomes" id="UP000275078"/>
    </source>
</evidence>
<proteinExistence type="predicted"/>
<keyword evidence="1" id="KW-0472">Membrane</keyword>
<gene>
    <name evidence="2" type="ORF">BJ508DRAFT_411400</name>
</gene>
<keyword evidence="3" id="KW-1185">Reference proteome</keyword>
<evidence type="ECO:0000256" key="1">
    <source>
        <dbReference type="SAM" id="Phobius"/>
    </source>
</evidence>
<keyword evidence="1" id="KW-0812">Transmembrane</keyword>
<dbReference type="AlphaFoldDB" id="A0A3N4IKM7"/>
<dbReference type="EMBL" id="ML119650">
    <property type="protein sequence ID" value="RPA86206.1"/>
    <property type="molecule type" value="Genomic_DNA"/>
</dbReference>